<evidence type="ECO:0000313" key="2">
    <source>
        <dbReference type="EMBL" id="VEL18840.1"/>
    </source>
</evidence>
<comment type="caution">
    <text evidence="2">The sequence shown here is derived from an EMBL/GenBank/DDBJ whole genome shotgun (WGS) entry which is preliminary data.</text>
</comment>
<name>A0A3S4ZSQ8_9PLAT</name>
<evidence type="ECO:0000313" key="3">
    <source>
        <dbReference type="Proteomes" id="UP000784294"/>
    </source>
</evidence>
<evidence type="ECO:0000256" key="1">
    <source>
        <dbReference type="SAM" id="MobiDB-lite"/>
    </source>
</evidence>
<sequence>MNPRTWRNREQDSVRSDEVLETSFNFVVTMLPRSDDVRQMTDESLAPFHRNRRRLLRKQRHHECSRKANRQLVKRNPPSSSGGTDLRIFLHATLPLKMEVNSTILKHLPRIVLTRLLEFGCNDDNLL</sequence>
<proteinExistence type="predicted"/>
<dbReference type="EMBL" id="CAAALY010038960">
    <property type="protein sequence ID" value="VEL18840.1"/>
    <property type="molecule type" value="Genomic_DNA"/>
</dbReference>
<protein>
    <submittedName>
        <fullName evidence="2">Uncharacterized protein</fullName>
    </submittedName>
</protein>
<dbReference type="AlphaFoldDB" id="A0A3S4ZSQ8"/>
<reference evidence="2" key="1">
    <citation type="submission" date="2018-11" db="EMBL/GenBank/DDBJ databases">
        <authorList>
            <consortium name="Pathogen Informatics"/>
        </authorList>
    </citation>
    <scope>NUCLEOTIDE SEQUENCE</scope>
</reference>
<gene>
    <name evidence="2" type="ORF">PXEA_LOCUS12280</name>
</gene>
<organism evidence="2 3">
    <name type="scientific">Protopolystoma xenopodis</name>
    <dbReference type="NCBI Taxonomy" id="117903"/>
    <lineage>
        <taxon>Eukaryota</taxon>
        <taxon>Metazoa</taxon>
        <taxon>Spiralia</taxon>
        <taxon>Lophotrochozoa</taxon>
        <taxon>Platyhelminthes</taxon>
        <taxon>Monogenea</taxon>
        <taxon>Polyopisthocotylea</taxon>
        <taxon>Polystomatidea</taxon>
        <taxon>Polystomatidae</taxon>
        <taxon>Protopolystoma</taxon>
    </lineage>
</organism>
<keyword evidence="3" id="KW-1185">Reference proteome</keyword>
<feature type="compositionally biased region" description="Basic residues" evidence="1">
    <location>
        <begin position="58"/>
        <end position="73"/>
    </location>
</feature>
<dbReference type="Proteomes" id="UP000784294">
    <property type="component" value="Unassembled WGS sequence"/>
</dbReference>
<accession>A0A3S4ZSQ8</accession>
<feature type="region of interest" description="Disordered" evidence="1">
    <location>
        <begin position="58"/>
        <end position="84"/>
    </location>
</feature>